<dbReference type="Pfam" id="PF02515">
    <property type="entry name" value="CoA_transf_3"/>
    <property type="match status" value="1"/>
</dbReference>
<gene>
    <name evidence="2" type="primary">mcr</name>
    <name evidence="2" type="ORF">GOALK_002_00230</name>
</gene>
<name>F9VPL9_9ACTN</name>
<dbReference type="EMBL" id="BACI01000002">
    <property type="protein sequence ID" value="GAA10558.1"/>
    <property type="molecule type" value="Genomic_DNA"/>
</dbReference>
<dbReference type="eggNOG" id="COG1804">
    <property type="taxonomic scope" value="Bacteria"/>
</dbReference>
<accession>F9VPL9</accession>
<organism evidence="2 3">
    <name type="scientific">Gordonia alkanivorans NBRC 16433</name>
    <dbReference type="NCBI Taxonomy" id="1027371"/>
    <lineage>
        <taxon>Bacteria</taxon>
        <taxon>Bacillati</taxon>
        <taxon>Actinomycetota</taxon>
        <taxon>Actinomycetes</taxon>
        <taxon>Mycobacteriales</taxon>
        <taxon>Gordoniaceae</taxon>
        <taxon>Gordonia</taxon>
    </lineage>
</organism>
<sequence>MSGPLTGVRVLEIASAAPAPFACMMLADLGADVVTVDRPAKPGRTPRRPNDPLVRSRRSVVADLKNPAGVATVRRLAANADVLVEGFRPGVMERLGLGPDDLAVVNPGLIFARMTGYGQEGPLSARAGHDINYIAVAGALEPIGRAGERPLPPLNLIGDFGGGGMLLAVGILAALHERSTSGRGQVVDAAMVDGAALLTSFVHGVRADGHWSDERGTNLLDGGAPFYDTYLTADGRYMAVGALERRFYQQLLTGLDLDDDPGLPGQMDRDGWPELRSRFAAAFATRTRREWTEIFADLDACVSPVLAPGEAPDGEHAVARTGFIDVGGVRQPAPAPRFSRTPAATPSAPRLPGEDTEQVLADWDAGGLAGGILTENEVAAP</sequence>
<dbReference type="InterPro" id="IPR050509">
    <property type="entry name" value="CoA-transferase_III"/>
</dbReference>
<dbReference type="PANTHER" id="PTHR48228">
    <property type="entry name" value="SUCCINYL-COA--D-CITRAMALATE COA-TRANSFERASE"/>
    <property type="match status" value="1"/>
</dbReference>
<dbReference type="Gene3D" id="3.40.50.10540">
    <property type="entry name" value="Crotonobetainyl-coa:carnitine coa-transferase, domain 1"/>
    <property type="match status" value="1"/>
</dbReference>
<reference evidence="2 3" key="1">
    <citation type="submission" date="2011-05" db="EMBL/GenBank/DDBJ databases">
        <title>Whole genome shotgun sequence of Gordonia alkanivorans NBRC 16433.</title>
        <authorList>
            <person name="Hosoyama A."/>
            <person name="Nakamura S."/>
            <person name="Takarada H."/>
            <person name="Tsuchikane K."/>
            <person name="Yamazaki S."/>
            <person name="Fujita N."/>
        </authorList>
    </citation>
    <scope>NUCLEOTIDE SEQUENCE [LARGE SCALE GENOMIC DNA]</scope>
    <source>
        <strain evidence="2 3">NBRC 16433</strain>
    </source>
</reference>
<dbReference type="InterPro" id="IPR003673">
    <property type="entry name" value="CoA-Trfase_fam_III"/>
</dbReference>
<evidence type="ECO:0000256" key="1">
    <source>
        <dbReference type="SAM" id="MobiDB-lite"/>
    </source>
</evidence>
<dbReference type="AlphaFoldDB" id="F9VPL9"/>
<dbReference type="RefSeq" id="WP_006356740.1">
    <property type="nucleotide sequence ID" value="NZ_BACI01000002.1"/>
</dbReference>
<dbReference type="InterPro" id="IPR023606">
    <property type="entry name" value="CoA-Trfase_III_dom_1_sf"/>
</dbReference>
<dbReference type="InterPro" id="IPR044855">
    <property type="entry name" value="CoA-Trfase_III_dom3_sf"/>
</dbReference>
<dbReference type="PANTHER" id="PTHR48228:SF5">
    <property type="entry name" value="ALPHA-METHYLACYL-COA RACEMASE"/>
    <property type="match status" value="1"/>
</dbReference>
<dbReference type="SUPFAM" id="SSF89796">
    <property type="entry name" value="CoA-transferase family III (CaiB/BaiF)"/>
    <property type="match status" value="1"/>
</dbReference>
<protein>
    <submittedName>
        <fullName evidence="2">Alpha-methylacyl-CoA racemase</fullName>
    </submittedName>
</protein>
<proteinExistence type="predicted"/>
<feature type="region of interest" description="Disordered" evidence="1">
    <location>
        <begin position="330"/>
        <end position="363"/>
    </location>
</feature>
<dbReference type="STRING" id="1027371.GOALK_002_00230"/>
<comment type="caution">
    <text evidence="2">The sequence shown here is derived from an EMBL/GenBank/DDBJ whole genome shotgun (WGS) entry which is preliminary data.</text>
</comment>
<evidence type="ECO:0000313" key="3">
    <source>
        <dbReference type="Proteomes" id="UP000003558"/>
    </source>
</evidence>
<dbReference type="Gene3D" id="3.30.1540.10">
    <property type="entry name" value="formyl-coa transferase, domain 3"/>
    <property type="match status" value="1"/>
</dbReference>
<evidence type="ECO:0000313" key="2">
    <source>
        <dbReference type="EMBL" id="GAA10558.1"/>
    </source>
</evidence>
<dbReference type="Proteomes" id="UP000003558">
    <property type="component" value="Unassembled WGS sequence"/>
</dbReference>
<dbReference type="GO" id="GO:0003824">
    <property type="term" value="F:catalytic activity"/>
    <property type="evidence" value="ECO:0007669"/>
    <property type="project" value="InterPro"/>
</dbReference>